<accession>A0ABW0P0X6</accession>
<proteinExistence type="predicted"/>
<reference evidence="4" key="1">
    <citation type="journal article" date="2019" name="Int. J. Syst. Evol. Microbiol.">
        <title>The Global Catalogue of Microorganisms (GCM) 10K type strain sequencing project: providing services to taxonomists for standard genome sequencing and annotation.</title>
        <authorList>
            <consortium name="The Broad Institute Genomics Platform"/>
            <consortium name="The Broad Institute Genome Sequencing Center for Infectious Disease"/>
            <person name="Wu L."/>
            <person name="Ma J."/>
        </authorList>
    </citation>
    <scope>NUCLEOTIDE SEQUENCE [LARGE SCALE GENOMIC DNA]</scope>
    <source>
        <strain evidence="4">CCUG 43117</strain>
    </source>
</reference>
<evidence type="ECO:0000313" key="3">
    <source>
        <dbReference type="EMBL" id="MFC5504997.1"/>
    </source>
</evidence>
<gene>
    <name evidence="3" type="ORF">ACFPN9_06960</name>
</gene>
<comment type="caution">
    <text evidence="3">The sequence shown here is derived from an EMBL/GenBank/DDBJ whole genome shotgun (WGS) entry which is preliminary data.</text>
</comment>
<dbReference type="Proteomes" id="UP001596060">
    <property type="component" value="Unassembled WGS sequence"/>
</dbReference>
<evidence type="ECO:0000256" key="1">
    <source>
        <dbReference type="SAM" id="MobiDB-lite"/>
    </source>
</evidence>
<feature type="region of interest" description="Disordered" evidence="1">
    <location>
        <begin position="1"/>
        <end position="27"/>
    </location>
</feature>
<keyword evidence="2" id="KW-0812">Transmembrane</keyword>
<feature type="compositionally biased region" description="Basic and acidic residues" evidence="1">
    <location>
        <begin position="1"/>
        <end position="26"/>
    </location>
</feature>
<evidence type="ECO:0000313" key="4">
    <source>
        <dbReference type="Proteomes" id="UP001596060"/>
    </source>
</evidence>
<evidence type="ECO:0000256" key="2">
    <source>
        <dbReference type="SAM" id="Phobius"/>
    </source>
</evidence>
<keyword evidence="4" id="KW-1185">Reference proteome</keyword>
<sequence length="58" mass="6440">MMGHHETAEQRTRQDSRQDRRARVAEAEGGDDWPLMSGLLGGLFLAVLFNTFIALIPG</sequence>
<organism evidence="3 4">
    <name type="scientific">Bosea massiliensis</name>
    <dbReference type="NCBI Taxonomy" id="151419"/>
    <lineage>
        <taxon>Bacteria</taxon>
        <taxon>Pseudomonadati</taxon>
        <taxon>Pseudomonadota</taxon>
        <taxon>Alphaproteobacteria</taxon>
        <taxon>Hyphomicrobiales</taxon>
        <taxon>Boseaceae</taxon>
        <taxon>Bosea</taxon>
    </lineage>
</organism>
<protein>
    <submittedName>
        <fullName evidence="3">Uncharacterized protein</fullName>
    </submittedName>
</protein>
<feature type="transmembrane region" description="Helical" evidence="2">
    <location>
        <begin position="35"/>
        <end position="56"/>
    </location>
</feature>
<keyword evidence="2" id="KW-1133">Transmembrane helix</keyword>
<dbReference type="RefSeq" id="WP_156449997.1">
    <property type="nucleotide sequence ID" value="NZ_JBHSLU010000010.1"/>
</dbReference>
<dbReference type="EMBL" id="JBHSLU010000010">
    <property type="protein sequence ID" value="MFC5504997.1"/>
    <property type="molecule type" value="Genomic_DNA"/>
</dbReference>
<name>A0ABW0P0X6_9HYPH</name>
<keyword evidence="2" id="KW-0472">Membrane</keyword>